<dbReference type="PANTHER" id="PTHR31896">
    <property type="entry name" value="FAMILY REGULATORY PROTEIN, PUTATIVE (AFU_ORTHOLOGUE AFUA_3G14730)-RELATED"/>
    <property type="match status" value="1"/>
</dbReference>
<keyword evidence="1" id="KW-0808">Transferase</keyword>
<reference evidence="2" key="1">
    <citation type="submission" date="2022-04" db="EMBL/GenBank/DDBJ databases">
        <title>Carnegiea gigantea Genome sequencing and assembly v2.</title>
        <authorList>
            <person name="Copetti D."/>
            <person name="Sanderson M.J."/>
            <person name="Burquez A."/>
            <person name="Wojciechowski M.F."/>
        </authorList>
    </citation>
    <scope>NUCLEOTIDE SEQUENCE</scope>
    <source>
        <strain evidence="2">SGP5-SGP5p</strain>
        <tissue evidence="2">Aerial part</tissue>
    </source>
</reference>
<accession>A0A9Q1QPZ8</accession>
<dbReference type="InterPro" id="IPR023213">
    <property type="entry name" value="CAT-like_dom_sf"/>
</dbReference>
<sequence length="1964" mass="216665">MMNIGSNGSEECSQVKPISESFIRPKHELPRASTQPYYLGPVDLVMLSLDHMQKGLLFQSKPHLVSSFLDILRRSLSLGLVHFHPLAGRLETQKFPDEHACWVYVDCSKGPGARILHASVDLTVSDILSSIDIHPIVRSFFDLGERAVNHDGHTRPLVSVQVTELLDGMFIGFAVNHSVADGASLWQFISTLSEIFLQLQRATDEASISVSKKPIFGPFFPDGYGPILKLPYLHPEEFVFRFEPGPFRERIFHFSAASKAKLKAQAQGEAGSEAHNISSYQALCAFFWRSTTKARGIEPNGETTCTIVLNIRPRTAPPLPNAHFGNLVAAAQTSCKVGDILGRSLGWAALRVHQGLVAQDDKGVREYVKSFAKAPRVAHTGSETAYYKPNSLLIGGSPSSCSAGYANKGDGKVTANPGREGQGSVDLEISLKPNVMEALESDADFMRFGPGARLLHATCLDLTVSDILSSTDVHPAVRSFFDLGERIVNYDGHTKALLSIQLTELLDGVFIGFTMNHSLVDGTSFIHFVSMLSEIFRSDLKKGESPIRISRVPLYKMYAPDGYGPIFKLPYLEPEEFIIRYDPGPLRERIFHFSPESMARLKAKANEEAGGTQVISSFMALSGLVWRSMTRARNPPGHQETSCCLVSNARFRLDPPLSNDYFGDFVGLVKVVCKAEELLSQGLGWASRLLSLEVRKNAEHEEAVKFVKMFADRPVVERPGLEHPDLYGAATSVVIGGSPRFDMYGPEFGLGRAVAVRMGYPNKANGKVTANPGQEGGGSADLEICLRPEIMNALEEDEEFMSFVSMGPGKSEMVDQQGIKVISDCFVRAEHEVEAANHPFYLGPVDLAFLSIDPIQKGLLFPFNTNSIRPEISSLVERLKRSLALALVHFYPLAGRFETKKYEDEHACWIFLDCNKGPGARLIHASYVDLSVSDILCSTDVHPAVRSFFDLDPVKISRVPLYKMHAPEGYGPIFKLPYLEPEEFIIPYDPGPLRERIFHFSPDSMARLKAKANEECGSGTQEISSYMALSSLVWKSITRAYNPAGHNETCCFIALNARPRRNPPLSDDYFGNILARAKGVCKVDELLGQSLGWGASILSQEVKKHTHETICERLTMFAERPFVVPRGLNQPGFYSVDNGGSHRFDMYGPEFGLGRAVAVLMGYGNKDHGKVTANPGREGRGSVDLEICLRPQIMSTLEADEEFMSFGPGAGLIHGSVDLSVSDILSSTDVHSAIRSFFDLGEKMVNYDGHRKPLLSVQVTELPDGVFIGFTMNHSVVDGTSFIHFVSAISEKFRSEADGSENPIQISRVLLYKMFVPEGYGPIFQLPYLEPEEFIVRHDPGLVWKSTTRARNLPAHEKTACTLFLIARPRLHPPLSYSYFGNFPGQARGVCKVEELLGWAAGILGQEVKKNTHEVIMDLTKILSDRAVVVPPGLERAKYGAANSVVIGGSHRPDMYGPESGLGRAVAVGMGYANKDDGKVTTNPGREGGGVWIWDFQVKLEMVNQEGIKVISECFVRPEHEVEAAKNPFYLGPVDLAFLSIDPIQKGLLFPFDTNYTRPEISSLVERLKRSLALALVYFYPLAGRFETNKYEGEHACWIFLDCTKGPGARLIHASYVDLSVSDILSSTDVHPAVRSLFDLGERIVNYDGHTKALLSIQVTELLDGVFMGFSMNHSVVDGTSFIHFVSSLSEIFRSGPQGNEGPVKISRVPLYKMHAPEGYGPIFKLPHLEPEEFIIRYDPGPLRERIFHFSPESMARLKAKANEDCGSGTQVISSFMALSSLVWRSITRAYNPPGHKKTCCFFALNARPRLNPPLSDDYFGNILDRTSGVCKVDELLSQSLEWGAGILSQVVKKHTHEAICETLKMFAENPIVAPRGVDHGEFYGASHSVVMGGSHRFDMYGPEFGLGRAVAVLMGYGNKEHGKVTANPGREGRGSVDLEICLRPQMMSTLEADEEFMSFVSLG</sequence>
<organism evidence="2 3">
    <name type="scientific">Carnegiea gigantea</name>
    <dbReference type="NCBI Taxonomy" id="171969"/>
    <lineage>
        <taxon>Eukaryota</taxon>
        <taxon>Viridiplantae</taxon>
        <taxon>Streptophyta</taxon>
        <taxon>Embryophyta</taxon>
        <taxon>Tracheophyta</taxon>
        <taxon>Spermatophyta</taxon>
        <taxon>Magnoliopsida</taxon>
        <taxon>eudicotyledons</taxon>
        <taxon>Gunneridae</taxon>
        <taxon>Pentapetalae</taxon>
        <taxon>Caryophyllales</taxon>
        <taxon>Cactineae</taxon>
        <taxon>Cactaceae</taxon>
        <taxon>Cactoideae</taxon>
        <taxon>Echinocereeae</taxon>
        <taxon>Carnegiea</taxon>
    </lineage>
</organism>
<dbReference type="GO" id="GO:0016740">
    <property type="term" value="F:transferase activity"/>
    <property type="evidence" value="ECO:0007669"/>
    <property type="project" value="UniProtKB-KW"/>
</dbReference>
<evidence type="ECO:0000313" key="3">
    <source>
        <dbReference type="Proteomes" id="UP001153076"/>
    </source>
</evidence>
<evidence type="ECO:0000256" key="1">
    <source>
        <dbReference type="ARBA" id="ARBA00022679"/>
    </source>
</evidence>
<dbReference type="Gene3D" id="3.30.559.10">
    <property type="entry name" value="Chloramphenicol acetyltransferase-like domain"/>
    <property type="match status" value="10"/>
</dbReference>
<keyword evidence="3" id="KW-1185">Reference proteome</keyword>
<dbReference type="Proteomes" id="UP001153076">
    <property type="component" value="Unassembled WGS sequence"/>
</dbReference>
<protein>
    <submittedName>
        <fullName evidence="2">Uncharacterized protein</fullName>
    </submittedName>
</protein>
<comment type="caution">
    <text evidence="2">The sequence shown here is derived from an EMBL/GenBank/DDBJ whole genome shotgun (WGS) entry which is preliminary data.</text>
</comment>
<dbReference type="OrthoDB" id="671439at2759"/>
<dbReference type="EMBL" id="JAKOGI010000012">
    <property type="protein sequence ID" value="KAJ8450958.1"/>
    <property type="molecule type" value="Genomic_DNA"/>
</dbReference>
<dbReference type="PANTHER" id="PTHR31896:SF12">
    <property type="entry name" value="HXXXD-TYPE ACYL-TRANSFERASE FAMILY PROTEIN"/>
    <property type="match status" value="1"/>
</dbReference>
<proteinExistence type="predicted"/>
<evidence type="ECO:0000313" key="2">
    <source>
        <dbReference type="EMBL" id="KAJ8450958.1"/>
    </source>
</evidence>
<name>A0A9Q1QPZ8_9CARY</name>
<gene>
    <name evidence="2" type="ORF">Cgig2_032583</name>
</gene>
<dbReference type="Pfam" id="PF02458">
    <property type="entry name" value="Transferase"/>
    <property type="match status" value="7"/>
</dbReference>
<dbReference type="InterPro" id="IPR051283">
    <property type="entry name" value="Sec_Metabolite_Acyltrans"/>
</dbReference>